<proteinExistence type="predicted"/>
<comment type="caution">
    <text evidence="4">The sequence shown here is derived from an EMBL/GenBank/DDBJ whole genome shotgun (WGS) entry which is preliminary data.</text>
</comment>
<dbReference type="InterPro" id="IPR015915">
    <property type="entry name" value="Kelch-typ_b-propeller"/>
</dbReference>
<organism evidence="4 5">
    <name type="scientific">Adineta ricciae</name>
    <name type="common">Rotifer</name>
    <dbReference type="NCBI Taxonomy" id="249248"/>
    <lineage>
        <taxon>Eukaryota</taxon>
        <taxon>Metazoa</taxon>
        <taxon>Spiralia</taxon>
        <taxon>Gnathifera</taxon>
        <taxon>Rotifera</taxon>
        <taxon>Eurotatoria</taxon>
        <taxon>Bdelloidea</taxon>
        <taxon>Adinetida</taxon>
        <taxon>Adinetidae</taxon>
        <taxon>Adineta</taxon>
    </lineage>
</organism>
<dbReference type="InterPro" id="IPR037293">
    <property type="entry name" value="Gal_Oxidase_central_sf"/>
</dbReference>
<sequence length="508" mass="57707">MYKSSQSLDTLVSKDNSQSKWWRNSQYRTIFIFLTIVLTLLIVILSLMLKYMVFVPMKPETIVTTIPNGTHQWKWSATHKNMNVGRKFHTASVLNNGKVLVTGGFYHDILNSVELYDPSKDSWSSAVSMTFGRYMHTASLLSDGTVLVTGGNDGYTGQNSTELYDPSTETWTTVDRMNHGRIQHTASVLKNGKVLVTGGKHGDDYHRSAELYDSSTKGWANAGYMNDARVEHTATMLNNGKILLTGGHNLRALNTAELYDPSTGIWTTTGSMNHARYSHTASLLTNGKVLVAGGLNSNGALDSAELYDPSTEIWTTTANMNYTRCKVRCLTRYLFCRPTRDNYSYCLSLNIFQNFVHTKEQYNPYVIIGYFSMRSEEKYYRATTCKIERILGCSKTVCREWMRSMPLNDCFGLQLNVSYVVTTHARNHYLTRLNSSDVCYYNINNHNEVKWNKFNVTPYLVMFISGVLLIFIAILYSIIVARICPAVECDQELSPEQEQMLNNFFMSF</sequence>
<protein>
    <submittedName>
        <fullName evidence="4">Uncharacterized protein</fullName>
    </submittedName>
</protein>
<dbReference type="Proteomes" id="UP000663852">
    <property type="component" value="Unassembled WGS sequence"/>
</dbReference>
<dbReference type="AlphaFoldDB" id="A0A814UEB1"/>
<accession>A0A814UEB1</accession>
<keyword evidence="3" id="KW-0812">Transmembrane</keyword>
<reference evidence="4" key="1">
    <citation type="submission" date="2021-02" db="EMBL/GenBank/DDBJ databases">
        <authorList>
            <person name="Nowell W R."/>
        </authorList>
    </citation>
    <scope>NUCLEOTIDE SEQUENCE</scope>
</reference>
<keyword evidence="2" id="KW-0677">Repeat</keyword>
<dbReference type="EMBL" id="CAJNOJ010000132">
    <property type="protein sequence ID" value="CAF1173281.1"/>
    <property type="molecule type" value="Genomic_DNA"/>
</dbReference>
<dbReference type="SUPFAM" id="SSF50965">
    <property type="entry name" value="Galactose oxidase, central domain"/>
    <property type="match status" value="1"/>
</dbReference>
<dbReference type="SMART" id="SM00612">
    <property type="entry name" value="Kelch"/>
    <property type="match status" value="5"/>
</dbReference>
<dbReference type="OrthoDB" id="1925334at2759"/>
<dbReference type="PANTHER" id="PTHR45632:SF3">
    <property type="entry name" value="KELCH-LIKE PROTEIN 32"/>
    <property type="match status" value="1"/>
</dbReference>
<dbReference type="Gene3D" id="2.130.10.80">
    <property type="entry name" value="Galactose oxidase/kelch, beta-propeller"/>
    <property type="match status" value="1"/>
</dbReference>
<keyword evidence="3" id="KW-1133">Transmembrane helix</keyword>
<gene>
    <name evidence="4" type="ORF">EDS130_LOCUS23812</name>
</gene>
<keyword evidence="1" id="KW-0880">Kelch repeat</keyword>
<dbReference type="Gene3D" id="2.120.10.80">
    <property type="entry name" value="Kelch-type beta propeller"/>
    <property type="match status" value="1"/>
</dbReference>
<keyword evidence="3" id="KW-0472">Membrane</keyword>
<name>A0A814UEB1_ADIRI</name>
<feature type="transmembrane region" description="Helical" evidence="3">
    <location>
        <begin position="30"/>
        <end position="49"/>
    </location>
</feature>
<dbReference type="InterPro" id="IPR011043">
    <property type="entry name" value="Gal_Oxase/kelch_b-propeller"/>
</dbReference>
<dbReference type="PANTHER" id="PTHR45632">
    <property type="entry name" value="LD33804P"/>
    <property type="match status" value="1"/>
</dbReference>
<feature type="transmembrane region" description="Helical" evidence="3">
    <location>
        <begin position="459"/>
        <end position="479"/>
    </location>
</feature>
<dbReference type="Pfam" id="PF01344">
    <property type="entry name" value="Kelch_1"/>
    <property type="match status" value="4"/>
</dbReference>
<evidence type="ECO:0000256" key="2">
    <source>
        <dbReference type="ARBA" id="ARBA00022737"/>
    </source>
</evidence>
<evidence type="ECO:0000313" key="5">
    <source>
        <dbReference type="Proteomes" id="UP000663852"/>
    </source>
</evidence>
<evidence type="ECO:0000313" key="4">
    <source>
        <dbReference type="EMBL" id="CAF1173281.1"/>
    </source>
</evidence>
<evidence type="ECO:0000256" key="3">
    <source>
        <dbReference type="SAM" id="Phobius"/>
    </source>
</evidence>
<evidence type="ECO:0000256" key="1">
    <source>
        <dbReference type="ARBA" id="ARBA00022441"/>
    </source>
</evidence>
<dbReference type="InterPro" id="IPR006652">
    <property type="entry name" value="Kelch_1"/>
</dbReference>